<feature type="non-terminal residue" evidence="4">
    <location>
        <position position="224"/>
    </location>
</feature>
<dbReference type="EMBL" id="CAJNNW010030798">
    <property type="protein sequence ID" value="CAE8704513.1"/>
    <property type="molecule type" value="Genomic_DNA"/>
</dbReference>
<dbReference type="SUPFAM" id="SSF51395">
    <property type="entry name" value="FMN-linked oxidoreductases"/>
    <property type="match status" value="1"/>
</dbReference>
<feature type="domain" description="DUS-like FMN-binding" evidence="3">
    <location>
        <begin position="2"/>
        <end position="223"/>
    </location>
</feature>
<gene>
    <name evidence="4" type="ORF">PGLA2088_LOCUS33217</name>
</gene>
<accession>A0A813KH50</accession>
<evidence type="ECO:0000256" key="2">
    <source>
        <dbReference type="ARBA" id="ARBA00023027"/>
    </source>
</evidence>
<organism evidence="4 5">
    <name type="scientific">Polarella glacialis</name>
    <name type="common">Dinoflagellate</name>
    <dbReference type="NCBI Taxonomy" id="89957"/>
    <lineage>
        <taxon>Eukaryota</taxon>
        <taxon>Sar</taxon>
        <taxon>Alveolata</taxon>
        <taxon>Dinophyceae</taxon>
        <taxon>Suessiales</taxon>
        <taxon>Suessiaceae</taxon>
        <taxon>Polarella</taxon>
    </lineage>
</organism>
<protein>
    <recommendedName>
        <fullName evidence="3">DUS-like FMN-binding domain-containing protein</fullName>
    </recommendedName>
</protein>
<reference evidence="4" key="1">
    <citation type="submission" date="2021-02" db="EMBL/GenBank/DDBJ databases">
        <authorList>
            <person name="Dougan E. K."/>
            <person name="Rhodes N."/>
            <person name="Thang M."/>
            <person name="Chan C."/>
        </authorList>
    </citation>
    <scope>NUCLEOTIDE SEQUENCE</scope>
</reference>
<sequence length="224" mass="23941">VDLAYTPMIHAEPFAADENYRRTFFDAWEAAQLGGIKDADRPLIAQLGGDDPQTMLRAARLLEPYVDAIDINFGCPTEDAKRGGQKSHSPRCRRFGAYLLPDVPLVERIVGTLAAGLRRVPVTAKIRLREHRAATLEVAGAIEQAGAVALCVHGRTANQRPKYAARDPSGASGLAPSWAGITDVRRAVGIPVIANGGIETMADALRCLEETGCAAVMSAEALLE</sequence>
<evidence type="ECO:0000256" key="1">
    <source>
        <dbReference type="ARBA" id="ARBA00022857"/>
    </source>
</evidence>
<keyword evidence="2" id="KW-0520">NAD</keyword>
<dbReference type="Gene3D" id="3.20.20.70">
    <property type="entry name" value="Aldolase class I"/>
    <property type="match status" value="1"/>
</dbReference>
<comment type="caution">
    <text evidence="4">The sequence shown here is derived from an EMBL/GenBank/DDBJ whole genome shotgun (WGS) entry which is preliminary data.</text>
</comment>
<evidence type="ECO:0000313" key="4">
    <source>
        <dbReference type="EMBL" id="CAE8704513.1"/>
    </source>
</evidence>
<dbReference type="InterPro" id="IPR013785">
    <property type="entry name" value="Aldolase_TIM"/>
</dbReference>
<dbReference type="PANTHER" id="PTHR11082">
    <property type="entry name" value="TRNA-DIHYDROURIDINE SYNTHASE"/>
    <property type="match status" value="1"/>
</dbReference>
<evidence type="ECO:0000259" key="3">
    <source>
        <dbReference type="Pfam" id="PF01207"/>
    </source>
</evidence>
<dbReference type="PANTHER" id="PTHR11082:SF5">
    <property type="entry name" value="TRNA-DIHYDROURIDINE(16_17) SYNTHASE [NAD(P)(+)]-LIKE"/>
    <property type="match status" value="1"/>
</dbReference>
<dbReference type="GO" id="GO:0017150">
    <property type="term" value="F:tRNA dihydrouridine synthase activity"/>
    <property type="evidence" value="ECO:0007669"/>
    <property type="project" value="TreeGrafter"/>
</dbReference>
<dbReference type="CDD" id="cd02801">
    <property type="entry name" value="DUS_like_FMN"/>
    <property type="match status" value="1"/>
</dbReference>
<name>A0A813KH50_POLGL</name>
<dbReference type="AlphaFoldDB" id="A0A813KH50"/>
<dbReference type="Proteomes" id="UP000626109">
    <property type="component" value="Unassembled WGS sequence"/>
</dbReference>
<dbReference type="Pfam" id="PF01207">
    <property type="entry name" value="Dus"/>
    <property type="match status" value="1"/>
</dbReference>
<keyword evidence="1" id="KW-0521">NADP</keyword>
<evidence type="ECO:0000313" key="5">
    <source>
        <dbReference type="Proteomes" id="UP000626109"/>
    </source>
</evidence>
<dbReference type="InterPro" id="IPR035587">
    <property type="entry name" value="DUS-like_FMN-bd"/>
</dbReference>
<feature type="non-terminal residue" evidence="4">
    <location>
        <position position="1"/>
    </location>
</feature>
<proteinExistence type="predicted"/>